<dbReference type="AlphaFoldDB" id="A0AAV4HUI5"/>
<protein>
    <submittedName>
        <fullName evidence="3">P-selectin glycoprotein ligand 1</fullName>
    </submittedName>
</protein>
<dbReference type="Proteomes" id="UP000762676">
    <property type="component" value="Unassembled WGS sequence"/>
</dbReference>
<dbReference type="GO" id="GO:0016020">
    <property type="term" value="C:membrane"/>
    <property type="evidence" value="ECO:0007669"/>
    <property type="project" value="InterPro"/>
</dbReference>
<dbReference type="InterPro" id="IPR013320">
    <property type="entry name" value="ConA-like_dom_sf"/>
</dbReference>
<dbReference type="Gene3D" id="2.60.120.200">
    <property type="match status" value="2"/>
</dbReference>
<organism evidence="3 4">
    <name type="scientific">Elysia marginata</name>
    <dbReference type="NCBI Taxonomy" id="1093978"/>
    <lineage>
        <taxon>Eukaryota</taxon>
        <taxon>Metazoa</taxon>
        <taxon>Spiralia</taxon>
        <taxon>Lophotrochozoa</taxon>
        <taxon>Mollusca</taxon>
        <taxon>Gastropoda</taxon>
        <taxon>Heterobranchia</taxon>
        <taxon>Euthyneura</taxon>
        <taxon>Panpulmonata</taxon>
        <taxon>Sacoglossa</taxon>
        <taxon>Placobranchoidea</taxon>
        <taxon>Plakobranchidae</taxon>
        <taxon>Elysia</taxon>
    </lineage>
</organism>
<dbReference type="EMBL" id="BMAT01012862">
    <property type="protein sequence ID" value="GFS00817.1"/>
    <property type="molecule type" value="Genomic_DNA"/>
</dbReference>
<gene>
    <name evidence="3" type="ORF">ElyMa_006408400</name>
</gene>
<name>A0AAV4HUI5_9GAST</name>
<dbReference type="SUPFAM" id="SSF49899">
    <property type="entry name" value="Concanavalin A-like lectins/glucanases"/>
    <property type="match status" value="1"/>
</dbReference>
<feature type="compositionally biased region" description="Low complexity" evidence="1">
    <location>
        <begin position="532"/>
        <end position="541"/>
    </location>
</feature>
<feature type="domain" description="MAM" evidence="2">
    <location>
        <begin position="29"/>
        <end position="114"/>
    </location>
</feature>
<evidence type="ECO:0000259" key="2">
    <source>
        <dbReference type="PROSITE" id="PS50060"/>
    </source>
</evidence>
<comment type="caution">
    <text evidence="3">The sequence shown here is derived from an EMBL/GenBank/DDBJ whole genome shotgun (WGS) entry which is preliminary data.</text>
</comment>
<evidence type="ECO:0000256" key="1">
    <source>
        <dbReference type="SAM" id="MobiDB-lite"/>
    </source>
</evidence>
<feature type="region of interest" description="Disordered" evidence="1">
    <location>
        <begin position="519"/>
        <end position="562"/>
    </location>
</feature>
<dbReference type="PROSITE" id="PS50060">
    <property type="entry name" value="MAM_2"/>
    <property type="match status" value="1"/>
</dbReference>
<dbReference type="Pfam" id="PF00629">
    <property type="entry name" value="MAM"/>
    <property type="match status" value="1"/>
</dbReference>
<dbReference type="InterPro" id="IPR000998">
    <property type="entry name" value="MAM_dom"/>
</dbReference>
<keyword evidence="4" id="KW-1185">Reference proteome</keyword>
<reference evidence="3 4" key="1">
    <citation type="journal article" date="2021" name="Elife">
        <title>Chloroplast acquisition without the gene transfer in kleptoplastic sea slugs, Plakobranchus ocellatus.</title>
        <authorList>
            <person name="Maeda T."/>
            <person name="Takahashi S."/>
            <person name="Yoshida T."/>
            <person name="Shimamura S."/>
            <person name="Takaki Y."/>
            <person name="Nagai Y."/>
            <person name="Toyoda A."/>
            <person name="Suzuki Y."/>
            <person name="Arimoto A."/>
            <person name="Ishii H."/>
            <person name="Satoh N."/>
            <person name="Nishiyama T."/>
            <person name="Hasebe M."/>
            <person name="Maruyama T."/>
            <person name="Minagawa J."/>
            <person name="Obokata J."/>
            <person name="Shigenobu S."/>
        </authorList>
    </citation>
    <scope>NUCLEOTIDE SEQUENCE [LARGE SCALE GENOMIC DNA]</scope>
</reference>
<feature type="non-terminal residue" evidence="3">
    <location>
        <position position="1"/>
    </location>
</feature>
<sequence>GYVYLDPNVSNGKPRMMSGNIAAGKKAICAKFFYATTGSSKVPINIYIQDGNRYVPVYKTEAQTGGTWQSSTFSCCLPNYENQTKIAIEAASTTDGIAAIDWVDIRLSNMPCENGELVCYPRLPSSIPSEPVNAPSCPSVGDKIDPLLSCDFNAKIKSAPEYCGWNATSCWDVRQKWDGTGVYDIIYATNQDNAILLNSIPDHVDSLCMEVQFSLHDREEDLENVFSVHLIAQDNTGSPWAAAYSYSGQEGSIWKRNVFSGVLRRGQNRQVQIRSNRKGLKIDYIHIRVTDKASATEPAEHAATAWKTLLSCPAHSKLVSCGMNMDSRWSDSSSSRAKTVAASAQSKDYYLYKGTAEDTDKPASLVTGFITSNNQTQITFRYTLNGGADVIAYAEDENNRRHVIWGTSQCTGKGWKAVTIPISITGKYRVKFTVIQKEETAQVQIKDIAVQELTIAPTATTPDVAKEEMTTEPPKTPEIVTTVITTEPPTTTPDVATEEMTAELTTTLDVATVEMTTEPKTTPDVATEELTTEPPTTKPDVATEEMTTEPTTTPDVATEEMTTEPTTICIWTILLPQKK</sequence>
<evidence type="ECO:0000313" key="3">
    <source>
        <dbReference type="EMBL" id="GFS00817.1"/>
    </source>
</evidence>
<proteinExistence type="predicted"/>
<accession>A0AAV4HUI5</accession>
<evidence type="ECO:0000313" key="4">
    <source>
        <dbReference type="Proteomes" id="UP000762676"/>
    </source>
</evidence>